<evidence type="ECO:0000313" key="2">
    <source>
        <dbReference type="Proteomes" id="UP000749646"/>
    </source>
</evidence>
<dbReference type="AlphaFoldDB" id="A0A9P6J3Z0"/>
<organism evidence="1 2">
    <name type="scientific">Modicella reniformis</name>
    <dbReference type="NCBI Taxonomy" id="1440133"/>
    <lineage>
        <taxon>Eukaryota</taxon>
        <taxon>Fungi</taxon>
        <taxon>Fungi incertae sedis</taxon>
        <taxon>Mucoromycota</taxon>
        <taxon>Mortierellomycotina</taxon>
        <taxon>Mortierellomycetes</taxon>
        <taxon>Mortierellales</taxon>
        <taxon>Mortierellaceae</taxon>
        <taxon>Modicella</taxon>
    </lineage>
</organism>
<dbReference type="OrthoDB" id="2436070at2759"/>
<name>A0A9P6J3Z0_9FUNG</name>
<protein>
    <submittedName>
        <fullName evidence="1">Uncharacterized protein</fullName>
    </submittedName>
</protein>
<reference evidence="1" key="1">
    <citation type="journal article" date="2020" name="Fungal Divers.">
        <title>Resolving the Mortierellaceae phylogeny through synthesis of multi-gene phylogenetics and phylogenomics.</title>
        <authorList>
            <person name="Vandepol N."/>
            <person name="Liber J."/>
            <person name="Desiro A."/>
            <person name="Na H."/>
            <person name="Kennedy M."/>
            <person name="Barry K."/>
            <person name="Grigoriev I.V."/>
            <person name="Miller A.N."/>
            <person name="O'Donnell K."/>
            <person name="Stajich J.E."/>
            <person name="Bonito G."/>
        </authorList>
    </citation>
    <scope>NUCLEOTIDE SEQUENCE</scope>
    <source>
        <strain evidence="1">MES-2147</strain>
    </source>
</reference>
<keyword evidence="2" id="KW-1185">Reference proteome</keyword>
<gene>
    <name evidence="1" type="ORF">BGZ65_011468</name>
</gene>
<sequence>MAFAVGQSQEVLQPLLTILETKTEFRCVVNKITELKAELKEEQQYERKILGAMERICSLIYRPSFHPDPSEGDIVHHWKDVFAQLLDGTEIFMQSGERVSKSSKAAKLIMDEEFKDSGKYGRKVDLLFHVGDQELSNFEFKVGGVSPNANEVQRLKNVRLNRAIMEENRRSLTTSLSRKKLES</sequence>
<dbReference type="Proteomes" id="UP000749646">
    <property type="component" value="Unassembled WGS sequence"/>
</dbReference>
<evidence type="ECO:0000313" key="1">
    <source>
        <dbReference type="EMBL" id="KAF9960952.1"/>
    </source>
</evidence>
<dbReference type="EMBL" id="JAAAHW010006435">
    <property type="protein sequence ID" value="KAF9960952.1"/>
    <property type="molecule type" value="Genomic_DNA"/>
</dbReference>
<comment type="caution">
    <text evidence="1">The sequence shown here is derived from an EMBL/GenBank/DDBJ whole genome shotgun (WGS) entry which is preliminary data.</text>
</comment>
<accession>A0A9P6J3Z0</accession>
<proteinExistence type="predicted"/>